<protein>
    <submittedName>
        <fullName evidence="7">Rod shape-determining protein RodA</fullName>
    </submittedName>
</protein>
<dbReference type="InterPro" id="IPR001182">
    <property type="entry name" value="FtsW/RodA"/>
</dbReference>
<dbReference type="GO" id="GO:0051301">
    <property type="term" value="P:cell division"/>
    <property type="evidence" value="ECO:0007669"/>
    <property type="project" value="InterPro"/>
</dbReference>
<feature type="transmembrane region" description="Helical" evidence="6">
    <location>
        <begin position="93"/>
        <end position="113"/>
    </location>
</feature>
<keyword evidence="4 6" id="KW-1133">Transmembrane helix</keyword>
<dbReference type="EMBL" id="CP035532">
    <property type="protein sequence ID" value="QBA22985.1"/>
    <property type="molecule type" value="Genomic_DNA"/>
</dbReference>
<dbReference type="PANTHER" id="PTHR30474">
    <property type="entry name" value="CELL CYCLE PROTEIN"/>
    <property type="match status" value="1"/>
</dbReference>
<sequence length="409" mass="45401">MKWTEGIDKLGLGLYFLLCIFAIANIYSVDQKLGEKQLIFFCISLFVGLIIFVSRSKFFENMAGIIYIGGVLLLIGLFPFGKEILGQKNWYKFGSFTMQPVEFAKIGTALMLANYVSGPDFNLKNRKSLWTTLAIVGIPAAVVLAIPDVGSMLVFIAFFIALYREGLSGLLFGIGFIFAGVFLISLAIPPVYVAVAVLVIAGVLIAMNYHRMSWDVISISGIVGSILLLCGLAFGSPYILEKLPKHQRERIEVLYKGEKAFRDTSGYNLLYSKTAIGSGGLWGKGYREGSVTQGKFVPEQETDYIFCTVGEEWGFLGSAILIFCYMVYIGRIYYLAEQQKSTFNRVFGYCFASILLMHFSINLGMVMGLFPTVGIPLPYFSYGGSSLLAFSMMTFIFFKLNYSDKNSLV</sequence>
<dbReference type="GO" id="GO:0005886">
    <property type="term" value="C:plasma membrane"/>
    <property type="evidence" value="ECO:0007669"/>
    <property type="project" value="TreeGrafter"/>
</dbReference>
<feature type="transmembrane region" description="Helical" evidence="6">
    <location>
        <begin position="62"/>
        <end position="81"/>
    </location>
</feature>
<name>A0A411DRJ0_CHRID</name>
<evidence type="ECO:0000256" key="3">
    <source>
        <dbReference type="ARBA" id="ARBA00022960"/>
    </source>
</evidence>
<reference evidence="7" key="1">
    <citation type="submission" date="2019-01" db="EMBL/GenBank/DDBJ databases">
        <title>Whole Genome Sequencing for Putative Detection of Antimicrobial Resistance and Potential Virulence Factors in Chryseobacterium indologenes isolated from Nile Tilapia in Tanzania.</title>
        <authorList>
            <person name="Mwega E."/>
            <person name="Mutoloki S."/>
            <person name="Mugimba K."/>
            <person name="Colquhoun D."/>
            <person name="Mdegela R."/>
            <person name="Evensen O."/>
            <person name="Wasteson Y."/>
        </authorList>
    </citation>
    <scope>NUCLEOTIDE SEQUENCE [LARGE SCALE GENOMIC DNA]</scope>
    <source>
        <strain evidence="7">StR 01</strain>
    </source>
</reference>
<accession>A0A411DRJ0</accession>
<comment type="subcellular location">
    <subcellularLocation>
        <location evidence="1">Membrane</location>
        <topology evidence="1">Multi-pass membrane protein</topology>
    </subcellularLocation>
</comment>
<evidence type="ECO:0000256" key="4">
    <source>
        <dbReference type="ARBA" id="ARBA00022989"/>
    </source>
</evidence>
<evidence type="ECO:0000256" key="5">
    <source>
        <dbReference type="ARBA" id="ARBA00023136"/>
    </source>
</evidence>
<evidence type="ECO:0000256" key="1">
    <source>
        <dbReference type="ARBA" id="ARBA00004141"/>
    </source>
</evidence>
<feature type="transmembrane region" description="Helical" evidence="6">
    <location>
        <begin position="346"/>
        <end position="367"/>
    </location>
</feature>
<feature type="transmembrane region" description="Helical" evidence="6">
    <location>
        <begin position="379"/>
        <end position="398"/>
    </location>
</feature>
<dbReference type="Pfam" id="PF01098">
    <property type="entry name" value="FTSW_RODA_SPOVE"/>
    <property type="match status" value="2"/>
</dbReference>
<keyword evidence="5 6" id="KW-0472">Membrane</keyword>
<evidence type="ECO:0000256" key="2">
    <source>
        <dbReference type="ARBA" id="ARBA00022692"/>
    </source>
</evidence>
<evidence type="ECO:0000313" key="7">
    <source>
        <dbReference type="EMBL" id="QBA22985.1"/>
    </source>
</evidence>
<feature type="transmembrane region" description="Helical" evidence="6">
    <location>
        <begin position="38"/>
        <end position="56"/>
    </location>
</feature>
<dbReference type="GO" id="GO:0015648">
    <property type="term" value="F:lipid-linked peptidoglycan transporter activity"/>
    <property type="evidence" value="ECO:0007669"/>
    <property type="project" value="TreeGrafter"/>
</dbReference>
<feature type="transmembrane region" description="Helical" evidence="6">
    <location>
        <begin position="191"/>
        <end position="209"/>
    </location>
</feature>
<evidence type="ECO:0000256" key="6">
    <source>
        <dbReference type="SAM" id="Phobius"/>
    </source>
</evidence>
<feature type="transmembrane region" description="Helical" evidence="6">
    <location>
        <begin position="313"/>
        <end position="334"/>
    </location>
</feature>
<feature type="transmembrane region" description="Helical" evidence="6">
    <location>
        <begin position="216"/>
        <end position="240"/>
    </location>
</feature>
<proteinExistence type="predicted"/>
<dbReference type="GO" id="GO:0032153">
    <property type="term" value="C:cell division site"/>
    <property type="evidence" value="ECO:0007669"/>
    <property type="project" value="TreeGrafter"/>
</dbReference>
<dbReference type="NCBIfam" id="NF037961">
    <property type="entry name" value="RodA_shape"/>
    <property type="match status" value="1"/>
</dbReference>
<dbReference type="AlphaFoldDB" id="A0A411DRJ0"/>
<feature type="transmembrane region" description="Helical" evidence="6">
    <location>
        <begin position="133"/>
        <end position="160"/>
    </location>
</feature>
<feature type="transmembrane region" description="Helical" evidence="6">
    <location>
        <begin position="12"/>
        <end position="29"/>
    </location>
</feature>
<organism evidence="7">
    <name type="scientific">Chryseobacterium indologenes</name>
    <name type="common">Flavobacterium indologenes</name>
    <dbReference type="NCBI Taxonomy" id="253"/>
    <lineage>
        <taxon>Bacteria</taxon>
        <taxon>Pseudomonadati</taxon>
        <taxon>Bacteroidota</taxon>
        <taxon>Flavobacteriia</taxon>
        <taxon>Flavobacteriales</taxon>
        <taxon>Weeksellaceae</taxon>
        <taxon>Chryseobacterium group</taxon>
        <taxon>Chryseobacterium</taxon>
    </lineage>
</organism>
<gene>
    <name evidence="7" type="ORF">EU348_18105</name>
</gene>
<dbReference type="GO" id="GO:0008360">
    <property type="term" value="P:regulation of cell shape"/>
    <property type="evidence" value="ECO:0007669"/>
    <property type="project" value="UniProtKB-KW"/>
</dbReference>
<dbReference type="PANTHER" id="PTHR30474:SF1">
    <property type="entry name" value="PEPTIDOGLYCAN GLYCOSYLTRANSFERASE MRDB"/>
    <property type="match status" value="1"/>
</dbReference>
<keyword evidence="3" id="KW-0133">Cell shape</keyword>
<feature type="transmembrane region" description="Helical" evidence="6">
    <location>
        <begin position="167"/>
        <end position="185"/>
    </location>
</feature>
<keyword evidence="2 6" id="KW-0812">Transmembrane</keyword>